<dbReference type="SUPFAM" id="SSF159121">
    <property type="entry name" value="BC4932-like"/>
    <property type="match status" value="1"/>
</dbReference>
<keyword evidence="1" id="KW-0472">Membrane</keyword>
<organism evidence="2 3">
    <name type="scientific">Lacticaseibacillus paracasei subsp. paracasei</name>
    <dbReference type="NCBI Taxonomy" id="47714"/>
    <lineage>
        <taxon>Bacteria</taxon>
        <taxon>Bacillati</taxon>
        <taxon>Bacillota</taxon>
        <taxon>Bacilli</taxon>
        <taxon>Lactobacillales</taxon>
        <taxon>Lactobacillaceae</taxon>
        <taxon>Lacticaseibacillus</taxon>
    </lineage>
</organism>
<feature type="transmembrane region" description="Helical" evidence="1">
    <location>
        <begin position="194"/>
        <end position="211"/>
    </location>
</feature>
<evidence type="ECO:0000256" key="1">
    <source>
        <dbReference type="SAM" id="Phobius"/>
    </source>
</evidence>
<name>A0AAP9HJP5_LACPA</name>
<proteinExistence type="predicted"/>
<reference evidence="2 3" key="1">
    <citation type="submission" date="2017-08" db="EMBL/GenBank/DDBJ databases">
        <title>Genome sequence, comparative genomics and functional analysis of the highly adhesive Lactobacillus paracasei Kobulty strain.</title>
        <authorList>
            <person name="Koryszewska-Baginska A."/>
            <person name="Grynberg M."/>
            <person name="Aleksandrzak-Piekarczyk T."/>
        </authorList>
    </citation>
    <scope>NUCLEOTIDE SEQUENCE [LARGE SCALE GENOMIC DNA]</scope>
    <source>
        <strain evidence="2 3">IBB3423</strain>
    </source>
</reference>
<dbReference type="Gene3D" id="2.40.50.480">
    <property type="match status" value="1"/>
</dbReference>
<dbReference type="EMBL" id="CP022954">
    <property type="protein sequence ID" value="QGV19563.1"/>
    <property type="molecule type" value="Genomic_DNA"/>
</dbReference>
<keyword evidence="1" id="KW-0812">Transmembrane</keyword>
<dbReference type="Pfam" id="PF06486">
    <property type="entry name" value="DUF1093"/>
    <property type="match status" value="1"/>
</dbReference>
<dbReference type="InterPro" id="IPR036166">
    <property type="entry name" value="YxeA-like_sf"/>
</dbReference>
<sequence length="621" mass="71446">MLSFMAAFLATIVVGIVITNYQYGGKAYYMRIDNSPTITHVDVPVGTTVRGYAYQGTARDAQGQTKKLKFTTNERDISPFRKGQQVKIMVNKNFGVVGYQRVQEQGVPVVVDVYRSLNLSVEKILPLSTLTAITATLLSLLIPLAIFLQKRPGSDAVETATIQIRIINVKALVFAFVLICFAFLLWGIDSIKMMLLLPYSVGVILILSTLVKSVKWITDWNWEPETGFRSLQQNKLIKKSKLTTNQRKLVWEARLKGMAEVASKNGGSSSYADRLIEEFKTNYEQTDVQNHSWLVNTTFAYVNSEYSKNGWYNYSFFKYSFKVTLNLIRKHHKYVEAGKDTPSNAIYIDLIDELLTWKRNIEGTFKLLGKDGEKEYLLPLVVEEHTQYADNEEAVQFLAELILDSLYQSEYPPILNYGSDWKISYQSLLTDKDRTNTHWTLSRAFLQHIKKEEINNYHGISNHPISIKNDVVFESIFKNADPIFFGQLILLFFVLEAGVISNDPSYIRNRLLVPRSMGFYHSSPTIQGDWTKQQILEHDTNQRKFEEKNTLQLWMLLDNWQKNNDQWYPEYINKLKNLFDEVSQNTEAVSEDEQHKLAGKIKMLRAVIDRVSTLLKEISSS</sequence>
<evidence type="ECO:0000313" key="2">
    <source>
        <dbReference type="EMBL" id="QGV19563.1"/>
    </source>
</evidence>
<dbReference type="Proteomes" id="UP000423274">
    <property type="component" value="Chromosome"/>
</dbReference>
<gene>
    <name evidence="2" type="ORF">LCAKO_3075</name>
</gene>
<accession>A0AAP9HJP5</accession>
<dbReference type="InterPro" id="IPR006542">
    <property type="entry name" value="DUF1093"/>
</dbReference>
<feature type="transmembrane region" description="Helical" evidence="1">
    <location>
        <begin position="124"/>
        <end position="148"/>
    </location>
</feature>
<protein>
    <submittedName>
        <fullName evidence="2">Uncharacterized protein</fullName>
    </submittedName>
</protein>
<keyword evidence="1" id="KW-1133">Transmembrane helix</keyword>
<evidence type="ECO:0000313" key="3">
    <source>
        <dbReference type="Proteomes" id="UP000423274"/>
    </source>
</evidence>
<dbReference type="NCBIfam" id="TIGR01655">
    <property type="entry name" value="yxeA_fam"/>
    <property type="match status" value="1"/>
</dbReference>
<feature type="transmembrane region" description="Helical" evidence="1">
    <location>
        <begin position="169"/>
        <end position="188"/>
    </location>
</feature>
<dbReference type="AlphaFoldDB" id="A0AAP9HJP5"/>